<evidence type="ECO:0000313" key="2">
    <source>
        <dbReference type="EMBL" id="KNZ58740.1"/>
    </source>
</evidence>
<gene>
    <name evidence="2" type="ORF">VP01_186g3</name>
</gene>
<dbReference type="AlphaFoldDB" id="A0A0L6VF42"/>
<proteinExistence type="predicted"/>
<organism evidence="2 3">
    <name type="scientific">Puccinia sorghi</name>
    <dbReference type="NCBI Taxonomy" id="27349"/>
    <lineage>
        <taxon>Eukaryota</taxon>
        <taxon>Fungi</taxon>
        <taxon>Dikarya</taxon>
        <taxon>Basidiomycota</taxon>
        <taxon>Pucciniomycotina</taxon>
        <taxon>Pucciniomycetes</taxon>
        <taxon>Pucciniales</taxon>
        <taxon>Pucciniaceae</taxon>
        <taxon>Puccinia</taxon>
    </lineage>
</organism>
<dbReference type="VEuPathDB" id="FungiDB:VP01_186g3"/>
<comment type="caution">
    <text evidence="2">The sequence shown here is derived from an EMBL/GenBank/DDBJ whole genome shotgun (WGS) entry which is preliminary data.</text>
</comment>
<dbReference type="Proteomes" id="UP000037035">
    <property type="component" value="Unassembled WGS sequence"/>
</dbReference>
<dbReference type="EMBL" id="LAVV01006692">
    <property type="protein sequence ID" value="KNZ58740.1"/>
    <property type="molecule type" value="Genomic_DNA"/>
</dbReference>
<feature type="region of interest" description="Disordered" evidence="1">
    <location>
        <begin position="320"/>
        <end position="340"/>
    </location>
</feature>
<accession>A0A0L6VF42</accession>
<name>A0A0L6VF42_9BASI</name>
<protein>
    <submittedName>
        <fullName evidence="2">Uncharacterized protein</fullName>
    </submittedName>
</protein>
<reference evidence="2 3" key="1">
    <citation type="submission" date="2015-08" db="EMBL/GenBank/DDBJ databases">
        <title>Next Generation Sequencing and Analysis of the Genome of Puccinia sorghi L Schw, the Causal Agent of Maize Common Rust.</title>
        <authorList>
            <person name="Rochi L."/>
            <person name="Burguener G."/>
            <person name="Darino M."/>
            <person name="Turjanski A."/>
            <person name="Kreff E."/>
            <person name="Dieguez M.J."/>
            <person name="Sacco F."/>
        </authorList>
    </citation>
    <scope>NUCLEOTIDE SEQUENCE [LARGE SCALE GENOMIC DNA]</scope>
    <source>
        <strain evidence="2 3">RO10H11247</strain>
    </source>
</reference>
<evidence type="ECO:0000313" key="3">
    <source>
        <dbReference type="Proteomes" id="UP000037035"/>
    </source>
</evidence>
<sequence>MGACWNLNDVWRAPELVTTLNLSARGPTLPCYRSLHTATQKETVNVLPLFPLLYPKTPAPPHPQLGHSRNSSPLPLNSRTPEFPPISTPCSTTLIPPSKMTLVRPLEPPKPNPPSNSPPALSPLPTEACLFRRAKSKVNLLSLTKALKIISFVYFGPPQLSACTMSSAEANAETCSYCLTYISSTASKLKLPRRTNYEDANHYCLVWRSQVAQVLSRCIAVACNTIEKIDFKTPSILMLKLNDLIWKLHPGNWSGSGIHSKTSHVKILMLSPGLFPWHLHAGAFSELGHIADNSCVLLISSAIPQKIFCRLVETWLDSPQDHAPTANPSPPPPPSPCCSTATGRLPAAHPYSPSSPSPATLTTTLSSFPHAHLSASRCPIPSLHPSPLVHRWPLAATRLLPPLARRPTFDQIRLHCWFNPDTLPPGWALCKANHSPTSSSGSGQPFNTVDALNAHLDKLMHMMGKEHAQQLATEEAL</sequence>
<keyword evidence="3" id="KW-1185">Reference proteome</keyword>
<feature type="compositionally biased region" description="Pro residues" evidence="1">
    <location>
        <begin position="327"/>
        <end position="336"/>
    </location>
</feature>
<evidence type="ECO:0000256" key="1">
    <source>
        <dbReference type="SAM" id="MobiDB-lite"/>
    </source>
</evidence>
<feature type="region of interest" description="Disordered" evidence="1">
    <location>
        <begin position="58"/>
        <end position="79"/>
    </location>
</feature>
<feature type="compositionally biased region" description="Polar residues" evidence="1">
    <location>
        <begin position="67"/>
        <end position="79"/>
    </location>
</feature>